<name>A0A8X6M034_TRICU</name>
<dbReference type="Proteomes" id="UP000887116">
    <property type="component" value="Unassembled WGS sequence"/>
</dbReference>
<organism evidence="1 2">
    <name type="scientific">Trichonephila clavata</name>
    <name type="common">Joro spider</name>
    <name type="synonym">Nephila clavata</name>
    <dbReference type="NCBI Taxonomy" id="2740835"/>
    <lineage>
        <taxon>Eukaryota</taxon>
        <taxon>Metazoa</taxon>
        <taxon>Ecdysozoa</taxon>
        <taxon>Arthropoda</taxon>
        <taxon>Chelicerata</taxon>
        <taxon>Arachnida</taxon>
        <taxon>Araneae</taxon>
        <taxon>Araneomorphae</taxon>
        <taxon>Entelegynae</taxon>
        <taxon>Araneoidea</taxon>
        <taxon>Nephilidae</taxon>
        <taxon>Trichonephila</taxon>
    </lineage>
</organism>
<evidence type="ECO:0000313" key="1">
    <source>
        <dbReference type="EMBL" id="GFR27042.1"/>
    </source>
</evidence>
<dbReference type="AlphaFoldDB" id="A0A8X6M034"/>
<protein>
    <submittedName>
        <fullName evidence="1">Uncharacterized protein</fullName>
    </submittedName>
</protein>
<sequence>MVVAFARAFTCLGMKPKVSKSFGNHSCAIINEFWVSPTVPRRRYTSEVLLFWTFSYLWELEQREREKAEHCKCVKRRVSRVTVSYGNGKFCSRSLRWIMPRKWNRNGYAGKVHWSFNSEFLCSWKHCERGLTQLQSRKNIQGNMEQRKQWLPIKSKVSRLRTHAAAFDMLTPFPVYLMGKPQKWDCQPKKIRFQEQCLVCAVYKKFFILLEFSMQIKHFFYTIHSAVIIQLKEALEMYTCH</sequence>
<dbReference type="EMBL" id="BMAO01018901">
    <property type="protein sequence ID" value="GFR27042.1"/>
    <property type="molecule type" value="Genomic_DNA"/>
</dbReference>
<gene>
    <name evidence="1" type="ORF">TNCT_173511</name>
</gene>
<evidence type="ECO:0000313" key="2">
    <source>
        <dbReference type="Proteomes" id="UP000887116"/>
    </source>
</evidence>
<proteinExistence type="predicted"/>
<reference evidence="1" key="1">
    <citation type="submission" date="2020-07" db="EMBL/GenBank/DDBJ databases">
        <title>Multicomponent nature underlies the extraordinary mechanical properties of spider dragline silk.</title>
        <authorList>
            <person name="Kono N."/>
            <person name="Nakamura H."/>
            <person name="Mori M."/>
            <person name="Yoshida Y."/>
            <person name="Ohtoshi R."/>
            <person name="Malay A.D."/>
            <person name="Moran D.A.P."/>
            <person name="Tomita M."/>
            <person name="Numata K."/>
            <person name="Arakawa K."/>
        </authorList>
    </citation>
    <scope>NUCLEOTIDE SEQUENCE</scope>
</reference>
<comment type="caution">
    <text evidence="1">The sequence shown here is derived from an EMBL/GenBank/DDBJ whole genome shotgun (WGS) entry which is preliminary data.</text>
</comment>
<keyword evidence="2" id="KW-1185">Reference proteome</keyword>
<accession>A0A8X6M034</accession>